<dbReference type="Gene3D" id="3.40.109.10">
    <property type="entry name" value="NADH Oxidase"/>
    <property type="match status" value="1"/>
</dbReference>
<dbReference type="EMBL" id="CP007174">
    <property type="protein sequence ID" value="AIF82820.1"/>
    <property type="molecule type" value="Genomic_DNA"/>
</dbReference>
<dbReference type="SUPFAM" id="SSF55469">
    <property type="entry name" value="FMN-dependent nitroreductase-like"/>
    <property type="match status" value="1"/>
</dbReference>
<dbReference type="eggNOG" id="arCOG00288">
    <property type="taxonomic scope" value="Archaea"/>
</dbReference>
<evidence type="ECO:0000256" key="1">
    <source>
        <dbReference type="ARBA" id="ARBA00007118"/>
    </source>
</evidence>
<dbReference type="GO" id="GO:0016491">
    <property type="term" value="F:oxidoreductase activity"/>
    <property type="evidence" value="ECO:0007669"/>
    <property type="project" value="UniProtKB-KW"/>
</dbReference>
<evidence type="ECO:0000256" key="2">
    <source>
        <dbReference type="ARBA" id="ARBA00023002"/>
    </source>
</evidence>
<gene>
    <name evidence="4" type="ORF">NTE_00742</name>
</gene>
<reference evidence="4 5" key="1">
    <citation type="journal article" date="2014" name="PLoS ONE">
        <title>Genome Sequence of Candidatus Nitrososphaera evergladensis from Group I.1b Enriched from Everglades Soil Reveals Novel Genomic Features of the Ammonia-Oxidizing Archaea.</title>
        <authorList>
            <person name="Zhalnina K.V."/>
            <person name="Dias R."/>
            <person name="Leonard M.T."/>
            <person name="Dorr de Quadros P."/>
            <person name="Camargo F.A."/>
            <person name="Drew J.C."/>
            <person name="Farmerie W.G."/>
            <person name="Daroub S.H."/>
            <person name="Triplett E.W."/>
        </authorList>
    </citation>
    <scope>NUCLEOTIDE SEQUENCE [LARGE SCALE GENOMIC DNA]</scope>
    <source>
        <strain evidence="4 5">SR1</strain>
    </source>
</reference>
<protein>
    <submittedName>
        <fullName evidence="4">Nitroreductase</fullName>
    </submittedName>
</protein>
<dbReference type="Proteomes" id="UP000028194">
    <property type="component" value="Chromosome"/>
</dbReference>
<name>A0A075MNV8_9ARCH</name>
<accession>A0A075MNV8</accession>
<dbReference type="HOGENOM" id="CLU_070764_6_0_2"/>
<dbReference type="AlphaFoldDB" id="A0A075MNV8"/>
<dbReference type="KEGG" id="nev:NTE_00742"/>
<keyword evidence="2" id="KW-0560">Oxidoreductase</keyword>
<dbReference type="STRING" id="1459636.NTE_00742"/>
<evidence type="ECO:0000313" key="4">
    <source>
        <dbReference type="EMBL" id="AIF82820.1"/>
    </source>
</evidence>
<sequence length="200" mass="22414">MLCVKQEQQALGRKATYEINPLILNRWSARAMSGEALSHEELMPLFEAARWAPSAFNGQPWRFVYAKRDTPHWSRLFGLLMDLNKSWAKDAAALAVVVSKKTSDYNGQPNATHQFDTGAAWQNLALEATSRGLVAHAMGGFDHDGARHELDLPDDYEPLAMVAIGRPAPKEKLDPALREREYPSDRKPLAEIVMEGKFRA</sequence>
<dbReference type="PANTHER" id="PTHR43673:SF10">
    <property type="entry name" value="NADH DEHYDROGENASE_NAD(P)H NITROREDUCTASE XCC3605-RELATED"/>
    <property type="match status" value="1"/>
</dbReference>
<keyword evidence="5" id="KW-1185">Reference proteome</keyword>
<evidence type="ECO:0000313" key="5">
    <source>
        <dbReference type="Proteomes" id="UP000028194"/>
    </source>
</evidence>
<dbReference type="PANTHER" id="PTHR43673">
    <property type="entry name" value="NAD(P)H NITROREDUCTASE YDGI-RELATED"/>
    <property type="match status" value="1"/>
</dbReference>
<evidence type="ECO:0000259" key="3">
    <source>
        <dbReference type="Pfam" id="PF00881"/>
    </source>
</evidence>
<dbReference type="InterPro" id="IPR029479">
    <property type="entry name" value="Nitroreductase"/>
</dbReference>
<comment type="similarity">
    <text evidence="1">Belongs to the nitroreductase family.</text>
</comment>
<organism evidence="4 5">
    <name type="scientific">Candidatus Nitrososphaera evergladensis SR1</name>
    <dbReference type="NCBI Taxonomy" id="1459636"/>
    <lineage>
        <taxon>Archaea</taxon>
        <taxon>Nitrososphaerota</taxon>
        <taxon>Nitrososphaeria</taxon>
        <taxon>Nitrososphaerales</taxon>
        <taxon>Nitrososphaeraceae</taxon>
        <taxon>Nitrososphaera</taxon>
    </lineage>
</organism>
<dbReference type="CDD" id="cd02138">
    <property type="entry name" value="TdsD-like"/>
    <property type="match status" value="1"/>
</dbReference>
<dbReference type="Pfam" id="PF00881">
    <property type="entry name" value="Nitroreductase"/>
    <property type="match status" value="2"/>
</dbReference>
<proteinExistence type="inferred from homology"/>
<feature type="domain" description="Nitroreductase" evidence="3">
    <location>
        <begin position="82"/>
        <end position="166"/>
    </location>
</feature>
<dbReference type="InterPro" id="IPR000415">
    <property type="entry name" value="Nitroreductase-like"/>
</dbReference>
<feature type="domain" description="Nitroreductase" evidence="3">
    <location>
        <begin position="23"/>
        <end position="66"/>
    </location>
</feature>